<dbReference type="PANTHER" id="PTHR22807:SF74">
    <property type="entry name" value="TRNA (CYTOSINE(48)-C(5))-METHYLTRANSFERASE"/>
    <property type="match status" value="1"/>
</dbReference>
<evidence type="ECO:0000313" key="6">
    <source>
        <dbReference type="EMBL" id="VFJ14637.1"/>
    </source>
</evidence>
<dbReference type="InterPro" id="IPR029063">
    <property type="entry name" value="SAM-dependent_MTases_sf"/>
</dbReference>
<evidence type="ECO:0000259" key="5">
    <source>
        <dbReference type="PROSITE" id="PS51686"/>
    </source>
</evidence>
<feature type="domain" description="SAM-dependent MTase RsmB/NOP-type" evidence="5">
    <location>
        <begin position="54"/>
        <end position="378"/>
    </location>
</feature>
<organism evidence="6 7">
    <name type="scientific">Candidatus Nitrosocosmicus franklandianus</name>
    <dbReference type="NCBI Taxonomy" id="1798806"/>
    <lineage>
        <taxon>Archaea</taxon>
        <taxon>Nitrososphaerota</taxon>
        <taxon>Nitrososphaeria</taxon>
        <taxon>Nitrososphaerales</taxon>
        <taxon>Nitrososphaeraceae</taxon>
        <taxon>Candidatus Nitrosocosmicus</taxon>
    </lineage>
</organism>
<dbReference type="Gene3D" id="3.40.50.150">
    <property type="entry name" value="Vaccinia Virus protein VP39"/>
    <property type="match status" value="1"/>
</dbReference>
<dbReference type="NCBIfam" id="TIGR00446">
    <property type="entry name" value="nop2p"/>
    <property type="match status" value="1"/>
</dbReference>
<keyword evidence="7" id="KW-1185">Reference proteome</keyword>
<dbReference type="GO" id="GO:0003723">
    <property type="term" value="F:RNA binding"/>
    <property type="evidence" value="ECO:0007669"/>
    <property type="project" value="UniProtKB-KW"/>
</dbReference>
<dbReference type="KEGG" id="nfn:NFRAN_2315"/>
<dbReference type="EMBL" id="LR216287">
    <property type="protein sequence ID" value="VFJ14637.1"/>
    <property type="molecule type" value="Genomic_DNA"/>
</dbReference>
<dbReference type="AlphaFoldDB" id="A0A484ID34"/>
<dbReference type="EC" id="2.1.1.178" evidence="6"/>
<dbReference type="Pfam" id="PF01189">
    <property type="entry name" value="Methyltr_RsmB-F"/>
    <property type="match status" value="1"/>
</dbReference>
<dbReference type="GO" id="GO:0016428">
    <property type="term" value="F:tRNA (cytidine-5-)-methyltransferase activity"/>
    <property type="evidence" value="ECO:0007669"/>
    <property type="project" value="TreeGrafter"/>
</dbReference>
<keyword evidence="3" id="KW-0949">S-adenosyl-L-methionine</keyword>
<evidence type="ECO:0000256" key="1">
    <source>
        <dbReference type="ARBA" id="ARBA00022603"/>
    </source>
</evidence>
<keyword evidence="4" id="KW-0694">RNA-binding</keyword>
<dbReference type="PRINTS" id="PR02008">
    <property type="entry name" value="RCMTFAMILY"/>
</dbReference>
<dbReference type="InterPro" id="IPR049560">
    <property type="entry name" value="MeTrfase_RsmB-F_NOP2_cat"/>
</dbReference>
<dbReference type="OrthoDB" id="14725at2157"/>
<dbReference type="InterPro" id="IPR023267">
    <property type="entry name" value="RCMT"/>
</dbReference>
<dbReference type="PROSITE" id="PS51686">
    <property type="entry name" value="SAM_MT_RSMB_NOP"/>
    <property type="match status" value="1"/>
</dbReference>
<gene>
    <name evidence="6" type="primary">rsmF</name>
    <name evidence="6" type="ORF">NFRAN_2315</name>
</gene>
<dbReference type="InterPro" id="IPR011023">
    <property type="entry name" value="Nop2p"/>
</dbReference>
<evidence type="ECO:0000313" key="7">
    <source>
        <dbReference type="Proteomes" id="UP000294299"/>
    </source>
</evidence>
<proteinExistence type="predicted"/>
<evidence type="ECO:0000256" key="2">
    <source>
        <dbReference type="ARBA" id="ARBA00022679"/>
    </source>
</evidence>
<dbReference type="InterPro" id="IPR001678">
    <property type="entry name" value="MeTrfase_RsmB-F_NOP2_dom"/>
</dbReference>
<evidence type="ECO:0000256" key="4">
    <source>
        <dbReference type="ARBA" id="ARBA00022884"/>
    </source>
</evidence>
<dbReference type="PANTHER" id="PTHR22807">
    <property type="entry name" value="NOP2 YEAST -RELATED NOL1/NOP2/FMU SUN DOMAIN-CONTAINING"/>
    <property type="match status" value="1"/>
</dbReference>
<dbReference type="Proteomes" id="UP000294299">
    <property type="component" value="Chromosome NFRAN"/>
</dbReference>
<dbReference type="GO" id="GO:0030488">
    <property type="term" value="P:tRNA methylation"/>
    <property type="evidence" value="ECO:0007669"/>
    <property type="project" value="TreeGrafter"/>
</dbReference>
<keyword evidence="2 6" id="KW-0808">Transferase</keyword>
<dbReference type="GeneID" id="39421536"/>
<name>A0A484ID34_9ARCH</name>
<protein>
    <submittedName>
        <fullName evidence="6">Ribosomal RNA small subunit methyltransferase F</fullName>
        <ecNumber evidence="6">2.1.1.178</ecNumber>
    </submittedName>
</protein>
<dbReference type="Gene3D" id="3.30.70.1170">
    <property type="entry name" value="Sun protein, domain 3"/>
    <property type="match status" value="1"/>
</dbReference>
<accession>A0A484ID34</accession>
<sequence length="387" mass="44495">MSKEAEKKDDCNLNYPVLFPGNELSKNLSKKYGYREWMISRFLNYIPEPKKFLEYIDNEENLHTYIRANTLKIDPYVLKKRLITKGFQLKDTLLDEVFEVVTTQLDHYHNSSYRFNEKSVTRNDENVCFQNLCDTVKNNNIQNPKLPSIGSTIEYLKGYYYIQDLSSCIAVNELEIPYSENLAVLDMAAAPGGKTTHIAQKLNNNGLIVACESNPKRLSSLVYNLSRCFVTNTMVFNLRSEMVGNLGIKFDRVLLDAPCTCEGIIQKDVSRKKSREPKDLEICSELQKKLIIAGFNVLKPHGLMVYSTCSFAPEENEVVIQYLLDNFNDALIEPVQLGSDGLTNFKNLEFTDRMNKTKRFYPHFHDTNGFFIAKIRKEYANSNANIL</sequence>
<keyword evidence="1 6" id="KW-0489">Methyltransferase</keyword>
<dbReference type="RefSeq" id="WP_134484784.1">
    <property type="nucleotide sequence ID" value="NZ_LR216287.1"/>
</dbReference>
<reference evidence="6 7" key="1">
    <citation type="submission" date="2019-02" db="EMBL/GenBank/DDBJ databases">
        <authorList>
            <person name="Lehtovirta-Morley E L."/>
        </authorList>
    </citation>
    <scope>NUCLEOTIDE SEQUENCE [LARGE SCALE GENOMIC DNA]</scope>
    <source>
        <strain evidence="6">NFRAN1</strain>
    </source>
</reference>
<evidence type="ECO:0000256" key="3">
    <source>
        <dbReference type="ARBA" id="ARBA00022691"/>
    </source>
</evidence>
<dbReference type="SUPFAM" id="SSF53335">
    <property type="entry name" value="S-adenosyl-L-methionine-dependent methyltransferases"/>
    <property type="match status" value="1"/>
</dbReference>